<dbReference type="InterPro" id="IPR013128">
    <property type="entry name" value="Peptidase_C1A"/>
</dbReference>
<sequence>MDFFVGNWVEQGKVTEVKDQGNCGSCWAFSVTGTLEGQYVYVKDLRQYDYVKENGINTESSYSYTGTEDTCSHDSSSNVLTVSSYVWIPNGDESSLQNAAATVGPISVAIYAEPIVYYAGGVFDDESGCSGGVVDHGVLIAGYGESSGTEYWLVKNSWGSEWGESRWLATRTTSVALPVMLLIQLLTEFRTC</sequence>
<dbReference type="Proteomes" id="UP001162162">
    <property type="component" value="Unassembled WGS sequence"/>
</dbReference>
<dbReference type="InterPro" id="IPR025660">
    <property type="entry name" value="Pept_his_AS"/>
</dbReference>
<proteinExistence type="inferred from homology"/>
<dbReference type="InterPro" id="IPR039417">
    <property type="entry name" value="Peptidase_C1A_papain-like"/>
</dbReference>
<evidence type="ECO:0000256" key="1">
    <source>
        <dbReference type="ARBA" id="ARBA00008455"/>
    </source>
</evidence>
<keyword evidence="2" id="KW-0645">Protease</keyword>
<dbReference type="PRINTS" id="PR00705">
    <property type="entry name" value="PAPAIN"/>
</dbReference>
<reference evidence="6" key="1">
    <citation type="journal article" date="2023" name="Insect Mol. Biol.">
        <title>Genome sequencing provides insights into the evolution of gene families encoding plant cell wall-degrading enzymes in longhorned beetles.</title>
        <authorList>
            <person name="Shin N.R."/>
            <person name="Okamura Y."/>
            <person name="Kirsch R."/>
            <person name="Pauchet Y."/>
        </authorList>
    </citation>
    <scope>NUCLEOTIDE SEQUENCE</scope>
    <source>
        <strain evidence="6">AMC_N1</strain>
    </source>
</reference>
<dbReference type="CDD" id="cd02248">
    <property type="entry name" value="Peptidase_C1A"/>
    <property type="match status" value="1"/>
</dbReference>
<dbReference type="Gene3D" id="3.90.70.10">
    <property type="entry name" value="Cysteine proteinases"/>
    <property type="match status" value="2"/>
</dbReference>
<dbReference type="EMBL" id="JAPWTK010000015">
    <property type="protein sequence ID" value="KAJ8958958.1"/>
    <property type="molecule type" value="Genomic_DNA"/>
</dbReference>
<dbReference type="AlphaFoldDB" id="A0AAV8Z455"/>
<evidence type="ECO:0000256" key="2">
    <source>
        <dbReference type="ARBA" id="ARBA00022670"/>
    </source>
</evidence>
<gene>
    <name evidence="6" type="ORF">NQ318_019729</name>
</gene>
<keyword evidence="4" id="KW-0788">Thiol protease</keyword>
<evidence type="ECO:0000313" key="6">
    <source>
        <dbReference type="EMBL" id="KAJ8958958.1"/>
    </source>
</evidence>
<dbReference type="PROSITE" id="PS00639">
    <property type="entry name" value="THIOL_PROTEASE_HIS"/>
    <property type="match status" value="1"/>
</dbReference>
<dbReference type="SUPFAM" id="SSF54001">
    <property type="entry name" value="Cysteine proteinases"/>
    <property type="match status" value="1"/>
</dbReference>
<evidence type="ECO:0000259" key="5">
    <source>
        <dbReference type="SMART" id="SM00645"/>
    </source>
</evidence>
<keyword evidence="7" id="KW-1185">Reference proteome</keyword>
<comment type="caution">
    <text evidence="6">The sequence shown here is derived from an EMBL/GenBank/DDBJ whole genome shotgun (WGS) entry which is preliminary data.</text>
</comment>
<dbReference type="SMART" id="SM00645">
    <property type="entry name" value="Pept_C1"/>
    <property type="match status" value="1"/>
</dbReference>
<dbReference type="GO" id="GO:0008234">
    <property type="term" value="F:cysteine-type peptidase activity"/>
    <property type="evidence" value="ECO:0007669"/>
    <property type="project" value="UniProtKB-KW"/>
</dbReference>
<dbReference type="Pfam" id="PF00112">
    <property type="entry name" value="Peptidase_C1"/>
    <property type="match status" value="2"/>
</dbReference>
<feature type="domain" description="Peptidase C1A papain C-terminal" evidence="5">
    <location>
        <begin position="5"/>
        <end position="176"/>
    </location>
</feature>
<evidence type="ECO:0000256" key="4">
    <source>
        <dbReference type="ARBA" id="ARBA00022807"/>
    </source>
</evidence>
<dbReference type="InterPro" id="IPR000169">
    <property type="entry name" value="Pept_cys_AS"/>
</dbReference>
<keyword evidence="3" id="KW-0378">Hydrolase</keyword>
<comment type="similarity">
    <text evidence="1">Belongs to the peptidase C1 family.</text>
</comment>
<name>A0AAV8Z455_9CUCU</name>
<dbReference type="PROSITE" id="PS00139">
    <property type="entry name" value="THIOL_PROTEASE_CYS"/>
    <property type="match status" value="1"/>
</dbReference>
<evidence type="ECO:0000256" key="3">
    <source>
        <dbReference type="ARBA" id="ARBA00022801"/>
    </source>
</evidence>
<dbReference type="InterPro" id="IPR000668">
    <property type="entry name" value="Peptidase_C1A_C"/>
</dbReference>
<accession>A0AAV8Z455</accession>
<evidence type="ECO:0000313" key="7">
    <source>
        <dbReference type="Proteomes" id="UP001162162"/>
    </source>
</evidence>
<organism evidence="6 7">
    <name type="scientific">Aromia moschata</name>
    <dbReference type="NCBI Taxonomy" id="1265417"/>
    <lineage>
        <taxon>Eukaryota</taxon>
        <taxon>Metazoa</taxon>
        <taxon>Ecdysozoa</taxon>
        <taxon>Arthropoda</taxon>
        <taxon>Hexapoda</taxon>
        <taxon>Insecta</taxon>
        <taxon>Pterygota</taxon>
        <taxon>Neoptera</taxon>
        <taxon>Endopterygota</taxon>
        <taxon>Coleoptera</taxon>
        <taxon>Polyphaga</taxon>
        <taxon>Cucujiformia</taxon>
        <taxon>Chrysomeloidea</taxon>
        <taxon>Cerambycidae</taxon>
        <taxon>Cerambycinae</taxon>
        <taxon>Callichromatini</taxon>
        <taxon>Aromia</taxon>
    </lineage>
</organism>
<dbReference type="InterPro" id="IPR038765">
    <property type="entry name" value="Papain-like_cys_pep_sf"/>
</dbReference>
<dbReference type="PANTHER" id="PTHR12411">
    <property type="entry name" value="CYSTEINE PROTEASE FAMILY C1-RELATED"/>
    <property type="match status" value="1"/>
</dbReference>
<dbReference type="GO" id="GO:0006508">
    <property type="term" value="P:proteolysis"/>
    <property type="evidence" value="ECO:0007669"/>
    <property type="project" value="UniProtKB-KW"/>
</dbReference>
<protein>
    <recommendedName>
        <fullName evidence="5">Peptidase C1A papain C-terminal domain-containing protein</fullName>
    </recommendedName>
</protein>